<reference evidence="2 3" key="1">
    <citation type="submission" date="2019-05" db="EMBL/GenBank/DDBJ databases">
        <title>Another draft genome of Portunus trituberculatus and its Hox gene families provides insights of decapod evolution.</title>
        <authorList>
            <person name="Jeong J.-H."/>
            <person name="Song I."/>
            <person name="Kim S."/>
            <person name="Choi T."/>
            <person name="Kim D."/>
            <person name="Ryu S."/>
            <person name="Kim W."/>
        </authorList>
    </citation>
    <scope>NUCLEOTIDE SEQUENCE [LARGE SCALE GENOMIC DNA]</scope>
    <source>
        <tissue evidence="2">Muscle</tissue>
    </source>
</reference>
<evidence type="ECO:0000313" key="3">
    <source>
        <dbReference type="Proteomes" id="UP000324222"/>
    </source>
</evidence>
<accession>A0A5B7I709</accession>
<dbReference type="Proteomes" id="UP000324222">
    <property type="component" value="Unassembled WGS sequence"/>
</dbReference>
<dbReference type="AlphaFoldDB" id="A0A5B7I709"/>
<sequence length="63" mass="7314">MGGGGATSSQSTFTARLYPPHPIVRYHRLRRTLKVMGHQSKMKTNQKERMKKLNESRREEEEG</sequence>
<organism evidence="2 3">
    <name type="scientific">Portunus trituberculatus</name>
    <name type="common">Swimming crab</name>
    <name type="synonym">Neptunus trituberculatus</name>
    <dbReference type="NCBI Taxonomy" id="210409"/>
    <lineage>
        <taxon>Eukaryota</taxon>
        <taxon>Metazoa</taxon>
        <taxon>Ecdysozoa</taxon>
        <taxon>Arthropoda</taxon>
        <taxon>Crustacea</taxon>
        <taxon>Multicrustacea</taxon>
        <taxon>Malacostraca</taxon>
        <taxon>Eumalacostraca</taxon>
        <taxon>Eucarida</taxon>
        <taxon>Decapoda</taxon>
        <taxon>Pleocyemata</taxon>
        <taxon>Brachyura</taxon>
        <taxon>Eubrachyura</taxon>
        <taxon>Portunoidea</taxon>
        <taxon>Portunidae</taxon>
        <taxon>Portuninae</taxon>
        <taxon>Portunus</taxon>
    </lineage>
</organism>
<protein>
    <submittedName>
        <fullName evidence="2">Uncharacterized protein</fullName>
    </submittedName>
</protein>
<proteinExistence type="predicted"/>
<feature type="compositionally biased region" description="Basic and acidic residues" evidence="1">
    <location>
        <begin position="45"/>
        <end position="63"/>
    </location>
</feature>
<feature type="region of interest" description="Disordered" evidence="1">
    <location>
        <begin position="34"/>
        <end position="63"/>
    </location>
</feature>
<evidence type="ECO:0000256" key="1">
    <source>
        <dbReference type="SAM" id="MobiDB-lite"/>
    </source>
</evidence>
<comment type="caution">
    <text evidence="2">The sequence shown here is derived from an EMBL/GenBank/DDBJ whole genome shotgun (WGS) entry which is preliminary data.</text>
</comment>
<keyword evidence="3" id="KW-1185">Reference proteome</keyword>
<dbReference type="EMBL" id="VSRR010051354">
    <property type="protein sequence ID" value="MPC79522.1"/>
    <property type="molecule type" value="Genomic_DNA"/>
</dbReference>
<evidence type="ECO:0000313" key="2">
    <source>
        <dbReference type="EMBL" id="MPC79522.1"/>
    </source>
</evidence>
<gene>
    <name evidence="2" type="ORF">E2C01_074051</name>
</gene>
<name>A0A5B7I709_PORTR</name>